<dbReference type="RefSeq" id="WP_054361627.1">
    <property type="nucleotide sequence ID" value="NZ_LJYW01000001.1"/>
</dbReference>
<evidence type="ECO:0000256" key="3">
    <source>
        <dbReference type="ARBA" id="ARBA00022777"/>
    </source>
</evidence>
<dbReference type="InterPro" id="IPR000577">
    <property type="entry name" value="Carb_kinase_FGGY"/>
</dbReference>
<dbReference type="PANTHER" id="PTHR43095:SF5">
    <property type="entry name" value="XYLULOSE KINASE"/>
    <property type="match status" value="1"/>
</dbReference>
<evidence type="ECO:0000256" key="2">
    <source>
        <dbReference type="ARBA" id="ARBA00022679"/>
    </source>
</evidence>
<name>A0A0P6W8H2_9HYPH</name>
<dbReference type="SUPFAM" id="SSF53067">
    <property type="entry name" value="Actin-like ATPase domain"/>
    <property type="match status" value="2"/>
</dbReference>
<proteinExistence type="inferred from homology"/>
<gene>
    <name evidence="6" type="ORF">ABB55_27145</name>
</gene>
<dbReference type="InterPro" id="IPR018484">
    <property type="entry name" value="FGGY_N"/>
</dbReference>
<dbReference type="Pfam" id="PF02782">
    <property type="entry name" value="FGGY_C"/>
    <property type="match status" value="1"/>
</dbReference>
<accession>A0A0P6W8H2</accession>
<dbReference type="Gene3D" id="3.30.420.40">
    <property type="match status" value="2"/>
</dbReference>
<dbReference type="InterPro" id="IPR050406">
    <property type="entry name" value="FGGY_Carb_Kinase"/>
</dbReference>
<feature type="domain" description="Carbohydrate kinase FGGY C-terminal" evidence="5">
    <location>
        <begin position="329"/>
        <end position="434"/>
    </location>
</feature>
<dbReference type="GO" id="GO:0005975">
    <property type="term" value="P:carbohydrate metabolic process"/>
    <property type="evidence" value="ECO:0007669"/>
    <property type="project" value="InterPro"/>
</dbReference>
<keyword evidence="2" id="KW-0808">Transferase</keyword>
<evidence type="ECO:0000313" key="7">
    <source>
        <dbReference type="Proteomes" id="UP000048984"/>
    </source>
</evidence>
<evidence type="ECO:0000259" key="4">
    <source>
        <dbReference type="Pfam" id="PF00370"/>
    </source>
</evidence>
<dbReference type="Proteomes" id="UP000048984">
    <property type="component" value="Unassembled WGS sequence"/>
</dbReference>
<dbReference type="InterPro" id="IPR043129">
    <property type="entry name" value="ATPase_NBD"/>
</dbReference>
<comment type="similarity">
    <text evidence="1">Belongs to the FGGY kinase family.</text>
</comment>
<dbReference type="GO" id="GO:0016301">
    <property type="term" value="F:kinase activity"/>
    <property type="evidence" value="ECO:0007669"/>
    <property type="project" value="UniProtKB-KW"/>
</dbReference>
<dbReference type="PANTHER" id="PTHR43095">
    <property type="entry name" value="SUGAR KINASE"/>
    <property type="match status" value="1"/>
</dbReference>
<protein>
    <submittedName>
        <fullName evidence="6">Carbohydrate kinase</fullName>
    </submittedName>
</protein>
<evidence type="ECO:0000256" key="1">
    <source>
        <dbReference type="ARBA" id="ARBA00009156"/>
    </source>
</evidence>
<dbReference type="PIRSF" id="PIRSF000538">
    <property type="entry name" value="GlpK"/>
    <property type="match status" value="1"/>
</dbReference>
<dbReference type="STRING" id="665126.ABB55_27145"/>
<evidence type="ECO:0000313" key="6">
    <source>
        <dbReference type="EMBL" id="KPL55461.1"/>
    </source>
</evidence>
<sequence length="505" mass="51740">MDPVLIALDSGTTAVKAAAFDRDGRLVASAERPNAALRRDGTHVEQDMAATRDDAFAALADCTAAAPGRAAALIVTGQGDGLWPIDAGFQPVGRAMTWLDGRARPLVAELRAAGRLDAIERTTYAQPTAAAQSLQLLWLQRNDPERLTRIAHTLRLKEWLFLSLTGRLAAEPSALLPTWGDWRTGQPSPIVEDPLGLDRGIALLPPLEPVGTCRAGLDAAAASRIGLPSGLPVLIGPGDVQSTLIGLGLGVRPGVARASIFGTSAIHGSLRLDPAGMAAKPPGAMVQPYVLGPGYVCTHPSFNGATALGHAATLFAGLPQGPVAPVYSGVVLHPFFEPGGERAPVTSPFASAAAFGLSGATDPAAIAWAAREALAFVTRHAYAMMGGDGEDLVVGGGLAGDAAFMQFLATALQAPVRPVAGGQAGLRGLATIAAGTLGWASGADLAERFACAAEARIEPEQGPVATYAAGKYEVFARTLGAISDAWPAIARLNDLAAATGKGHRT</sequence>
<reference evidence="6 7" key="2">
    <citation type="submission" date="2015-10" db="EMBL/GenBank/DDBJ databases">
        <title>Draft Genome Sequence of Prosthecomicrobium hirschii ATCC 27832.</title>
        <authorList>
            <person name="Daniel J."/>
            <person name="Givan S.A."/>
            <person name="Brun Y.V."/>
            <person name="Brown P.J."/>
        </authorList>
    </citation>
    <scope>NUCLEOTIDE SEQUENCE [LARGE SCALE GENOMIC DNA]</scope>
    <source>
        <strain evidence="6 7">16</strain>
    </source>
</reference>
<dbReference type="AlphaFoldDB" id="A0A0P6W8H2"/>
<dbReference type="EMBL" id="LJYW01000001">
    <property type="protein sequence ID" value="KPL55461.1"/>
    <property type="molecule type" value="Genomic_DNA"/>
</dbReference>
<reference evidence="6 7" key="1">
    <citation type="submission" date="2015-09" db="EMBL/GenBank/DDBJ databases">
        <authorList>
            <person name="Jackson K.R."/>
            <person name="Lunt B.L."/>
            <person name="Fisher J.N.B."/>
            <person name="Gardner A.V."/>
            <person name="Bailey M.E."/>
            <person name="Deus L.M."/>
            <person name="Earl A.S."/>
            <person name="Gibby P.D."/>
            <person name="Hartmann K.A."/>
            <person name="Liu J.E."/>
            <person name="Manci A.M."/>
            <person name="Nielsen D.A."/>
            <person name="Solomon M.B."/>
            <person name="Breakwell D.P."/>
            <person name="Burnett S.H."/>
            <person name="Grose J.H."/>
        </authorList>
    </citation>
    <scope>NUCLEOTIDE SEQUENCE [LARGE SCALE GENOMIC DNA]</scope>
    <source>
        <strain evidence="6 7">16</strain>
    </source>
</reference>
<evidence type="ECO:0000259" key="5">
    <source>
        <dbReference type="Pfam" id="PF02782"/>
    </source>
</evidence>
<organism evidence="6 7">
    <name type="scientific">Prosthecodimorpha hirschii</name>
    <dbReference type="NCBI Taxonomy" id="665126"/>
    <lineage>
        <taxon>Bacteria</taxon>
        <taxon>Pseudomonadati</taxon>
        <taxon>Pseudomonadota</taxon>
        <taxon>Alphaproteobacteria</taxon>
        <taxon>Hyphomicrobiales</taxon>
        <taxon>Ancalomicrobiaceae</taxon>
        <taxon>Prosthecodimorpha</taxon>
    </lineage>
</organism>
<keyword evidence="3 6" id="KW-0418">Kinase</keyword>
<dbReference type="InterPro" id="IPR018485">
    <property type="entry name" value="FGGY_C"/>
</dbReference>
<dbReference type="Pfam" id="PF00370">
    <property type="entry name" value="FGGY_N"/>
    <property type="match status" value="1"/>
</dbReference>
<keyword evidence="7" id="KW-1185">Reference proteome</keyword>
<feature type="domain" description="Carbohydrate kinase FGGY N-terminal" evidence="4">
    <location>
        <begin position="5"/>
        <end position="246"/>
    </location>
</feature>
<comment type="caution">
    <text evidence="6">The sequence shown here is derived from an EMBL/GenBank/DDBJ whole genome shotgun (WGS) entry which is preliminary data.</text>
</comment>